<feature type="transmembrane region" description="Helical" evidence="1">
    <location>
        <begin position="194"/>
        <end position="218"/>
    </location>
</feature>
<dbReference type="AlphaFoldDB" id="A0A1R1ML77"/>
<feature type="transmembrane region" description="Helical" evidence="1">
    <location>
        <begin position="168"/>
        <end position="188"/>
    </location>
</feature>
<organism evidence="2 3">
    <name type="scientific">Desulfurobacterium indicum</name>
    <dbReference type="NCBI Taxonomy" id="1914305"/>
    <lineage>
        <taxon>Bacteria</taxon>
        <taxon>Pseudomonadati</taxon>
        <taxon>Aquificota</taxon>
        <taxon>Aquificia</taxon>
        <taxon>Desulfurobacteriales</taxon>
        <taxon>Desulfurobacteriaceae</taxon>
        <taxon>Desulfurobacterium</taxon>
    </lineage>
</organism>
<protein>
    <recommendedName>
        <fullName evidence="4">DUF2232 domain-containing protein</fullName>
    </recommendedName>
</protein>
<dbReference type="OrthoDB" id="12714at2"/>
<feature type="transmembrane region" description="Helical" evidence="1">
    <location>
        <begin position="230"/>
        <end position="254"/>
    </location>
</feature>
<feature type="transmembrane region" description="Helical" evidence="1">
    <location>
        <begin position="137"/>
        <end position="156"/>
    </location>
</feature>
<gene>
    <name evidence="2" type="ORF">BLW93_04510</name>
</gene>
<dbReference type="EMBL" id="MOEN01000013">
    <property type="protein sequence ID" value="OMH40561.1"/>
    <property type="molecule type" value="Genomic_DNA"/>
</dbReference>
<keyword evidence="1" id="KW-0812">Transmembrane</keyword>
<dbReference type="RefSeq" id="WP_076712916.1">
    <property type="nucleotide sequence ID" value="NZ_MOEN01000013.1"/>
</dbReference>
<feature type="transmembrane region" description="Helical" evidence="1">
    <location>
        <begin position="51"/>
        <end position="77"/>
    </location>
</feature>
<evidence type="ECO:0008006" key="4">
    <source>
        <dbReference type="Google" id="ProtNLM"/>
    </source>
</evidence>
<sequence length="264" mass="29218">MRNVKISLILFAIISLAGVAMGYGAFAAFGWGLSLFIPVTLFMGIEREGFAFSSMAILAGIGIVWIIGGWEVALNVIEMTIPGYITWFSLKKEIKRERLALLLTLYFYIISIAEDLFYGPPKDIDPIKAIIPFRWGLYFYTSALFAVIIMGTVALVAKKEVDFKKINFGATPVALFILSGIAAILKWFPVIQIVGANALIATCGFFLIQGFAVATAVIEKWQPLSRIITFFMAILFPLAALVIITLAGLFDFWFDFRKLKGGLQ</sequence>
<comment type="caution">
    <text evidence="2">The sequence shown here is derived from an EMBL/GenBank/DDBJ whole genome shotgun (WGS) entry which is preliminary data.</text>
</comment>
<accession>A0A1R1ML77</accession>
<feature type="transmembrane region" description="Helical" evidence="1">
    <location>
        <begin position="98"/>
        <end position="117"/>
    </location>
</feature>
<keyword evidence="1" id="KW-0472">Membrane</keyword>
<evidence type="ECO:0000313" key="3">
    <source>
        <dbReference type="Proteomes" id="UP000187408"/>
    </source>
</evidence>
<name>A0A1R1ML77_9BACT</name>
<reference evidence="2 3" key="1">
    <citation type="submission" date="2016-10" db="EMBL/GenBank/DDBJ databases">
        <title>Genome sequence of a sulfur-reducing bacterium Desulfurobacterium indicum K6013.</title>
        <authorList>
            <person name="Cao J."/>
            <person name="Shao Z."/>
            <person name="Alain K."/>
            <person name="Jebbar M."/>
        </authorList>
    </citation>
    <scope>NUCLEOTIDE SEQUENCE [LARGE SCALE GENOMIC DNA]</scope>
    <source>
        <strain evidence="2 3">K6013</strain>
    </source>
</reference>
<evidence type="ECO:0000313" key="2">
    <source>
        <dbReference type="EMBL" id="OMH40561.1"/>
    </source>
</evidence>
<dbReference type="Proteomes" id="UP000187408">
    <property type="component" value="Unassembled WGS sequence"/>
</dbReference>
<keyword evidence="1" id="KW-1133">Transmembrane helix</keyword>
<evidence type="ECO:0000256" key="1">
    <source>
        <dbReference type="SAM" id="Phobius"/>
    </source>
</evidence>
<dbReference type="STRING" id="1914305.BLW93_04510"/>
<keyword evidence="3" id="KW-1185">Reference proteome</keyword>
<proteinExistence type="predicted"/>